<dbReference type="SUPFAM" id="SSF54928">
    <property type="entry name" value="RNA-binding domain, RBD"/>
    <property type="match status" value="1"/>
</dbReference>
<dbReference type="Gene3D" id="3.30.70.330">
    <property type="match status" value="1"/>
</dbReference>
<keyword evidence="1" id="KW-0694">RNA-binding</keyword>
<dbReference type="InterPro" id="IPR035979">
    <property type="entry name" value="RBD_domain_sf"/>
</dbReference>
<dbReference type="GO" id="GO:0003723">
    <property type="term" value="F:RNA binding"/>
    <property type="evidence" value="ECO:0007669"/>
    <property type="project" value="UniProtKB-UniRule"/>
</dbReference>
<dbReference type="PROSITE" id="PS50102">
    <property type="entry name" value="RRM"/>
    <property type="match status" value="1"/>
</dbReference>
<feature type="region of interest" description="Disordered" evidence="2">
    <location>
        <begin position="239"/>
        <end position="259"/>
    </location>
</feature>
<dbReference type="CDD" id="cd00590">
    <property type="entry name" value="RRM_SF"/>
    <property type="match status" value="1"/>
</dbReference>
<dbReference type="Proteomes" id="UP001281410">
    <property type="component" value="Unassembled WGS sequence"/>
</dbReference>
<sequence length="310" mass="35464">MWSIFKPFGKVRDVFLSNVKRSRSSCYAFVRFGTVEEAMKVVNLTNRMLVYGWPIVSKMAMAGWNDRRTSENKTFSDKERIHMGGSMGRVSNYRNESFTEVLKGDRGKYQQSKEVIIENELFMSWSWNQKDSVWLDSCAVGLMREFSDVSGVNQRLEERVPRARLAWISFENIPLKFWCIPLFKKMASMIGDPLLVDDDVVFKTRLDKGLMLVEGLLGLVKFPKHLNGQPEVASIDEKLPKVDKGRGRRKRSQEKARCQAKKGSLKQINHKLGNFCHGNKKFGSTKVGDGSVDKGKGSWVKVSRHILRGM</sequence>
<evidence type="ECO:0000313" key="5">
    <source>
        <dbReference type="Proteomes" id="UP001281410"/>
    </source>
</evidence>
<comment type="caution">
    <text evidence="4">The sequence shown here is derived from an EMBL/GenBank/DDBJ whole genome shotgun (WGS) entry which is preliminary data.</text>
</comment>
<dbReference type="AlphaFoldDB" id="A0AAE0AS19"/>
<accession>A0AAE0AS19</accession>
<proteinExistence type="predicted"/>
<evidence type="ECO:0000256" key="1">
    <source>
        <dbReference type="PROSITE-ProRule" id="PRU00176"/>
    </source>
</evidence>
<dbReference type="InterPro" id="IPR000504">
    <property type="entry name" value="RRM_dom"/>
</dbReference>
<protein>
    <recommendedName>
        <fullName evidence="3">RRM domain-containing protein</fullName>
    </recommendedName>
</protein>
<keyword evidence="5" id="KW-1185">Reference proteome</keyword>
<gene>
    <name evidence="4" type="ORF">Dsin_010196</name>
</gene>
<name>A0AAE0AS19_9ROSI</name>
<organism evidence="4 5">
    <name type="scientific">Dipteronia sinensis</name>
    <dbReference type="NCBI Taxonomy" id="43782"/>
    <lineage>
        <taxon>Eukaryota</taxon>
        <taxon>Viridiplantae</taxon>
        <taxon>Streptophyta</taxon>
        <taxon>Embryophyta</taxon>
        <taxon>Tracheophyta</taxon>
        <taxon>Spermatophyta</taxon>
        <taxon>Magnoliopsida</taxon>
        <taxon>eudicotyledons</taxon>
        <taxon>Gunneridae</taxon>
        <taxon>Pentapetalae</taxon>
        <taxon>rosids</taxon>
        <taxon>malvids</taxon>
        <taxon>Sapindales</taxon>
        <taxon>Sapindaceae</taxon>
        <taxon>Hippocastanoideae</taxon>
        <taxon>Acereae</taxon>
        <taxon>Dipteronia</taxon>
    </lineage>
</organism>
<feature type="domain" description="RRM" evidence="3">
    <location>
        <begin position="1"/>
        <end position="62"/>
    </location>
</feature>
<feature type="compositionally biased region" description="Basic residues" evidence="2">
    <location>
        <begin position="246"/>
        <end position="259"/>
    </location>
</feature>
<dbReference type="EMBL" id="JANJYJ010000003">
    <property type="protein sequence ID" value="KAK3223171.1"/>
    <property type="molecule type" value="Genomic_DNA"/>
</dbReference>
<dbReference type="InterPro" id="IPR012677">
    <property type="entry name" value="Nucleotide-bd_a/b_plait_sf"/>
</dbReference>
<evidence type="ECO:0000256" key="2">
    <source>
        <dbReference type="SAM" id="MobiDB-lite"/>
    </source>
</evidence>
<evidence type="ECO:0000259" key="3">
    <source>
        <dbReference type="PROSITE" id="PS50102"/>
    </source>
</evidence>
<evidence type="ECO:0000313" key="4">
    <source>
        <dbReference type="EMBL" id="KAK3223171.1"/>
    </source>
</evidence>
<dbReference type="Pfam" id="PF00076">
    <property type="entry name" value="RRM_1"/>
    <property type="match status" value="1"/>
</dbReference>
<reference evidence="4" key="1">
    <citation type="journal article" date="2023" name="Plant J.">
        <title>Genome sequences and population genomics provide insights into the demographic history, inbreeding, and mutation load of two 'living fossil' tree species of Dipteronia.</title>
        <authorList>
            <person name="Feng Y."/>
            <person name="Comes H.P."/>
            <person name="Chen J."/>
            <person name="Zhu S."/>
            <person name="Lu R."/>
            <person name="Zhang X."/>
            <person name="Li P."/>
            <person name="Qiu J."/>
            <person name="Olsen K.M."/>
            <person name="Qiu Y."/>
        </authorList>
    </citation>
    <scope>NUCLEOTIDE SEQUENCE</scope>
    <source>
        <strain evidence="4">NBL</strain>
    </source>
</reference>